<feature type="domain" description="Gfd2/YDR514C-like C-terminal" evidence="1">
    <location>
        <begin position="55"/>
        <end position="224"/>
    </location>
</feature>
<dbReference type="GO" id="GO:0005634">
    <property type="term" value="C:nucleus"/>
    <property type="evidence" value="ECO:0007669"/>
    <property type="project" value="TreeGrafter"/>
</dbReference>
<protein>
    <recommendedName>
        <fullName evidence="1">Gfd2/YDR514C-like C-terminal domain-containing protein</fullName>
    </recommendedName>
</protein>
<evidence type="ECO:0000259" key="1">
    <source>
        <dbReference type="Pfam" id="PF21762"/>
    </source>
</evidence>
<evidence type="ECO:0000313" key="3">
    <source>
        <dbReference type="Proteomes" id="UP000799423"/>
    </source>
</evidence>
<dbReference type="InterPro" id="IPR040151">
    <property type="entry name" value="Gfd2/YDR514C-like"/>
</dbReference>
<evidence type="ECO:0000313" key="2">
    <source>
        <dbReference type="EMBL" id="KAF2849586.1"/>
    </source>
</evidence>
<dbReference type="PANTHER" id="PTHR28083">
    <property type="entry name" value="GOOD FOR FULL DBP5 ACTIVITY PROTEIN 2"/>
    <property type="match status" value="1"/>
</dbReference>
<dbReference type="AlphaFoldDB" id="A0A6A7B238"/>
<dbReference type="OrthoDB" id="3758270at2759"/>
<name>A0A6A7B238_9PLEO</name>
<dbReference type="InterPro" id="IPR048519">
    <property type="entry name" value="Gfd2/YDR514C-like_C"/>
</dbReference>
<keyword evidence="3" id="KW-1185">Reference proteome</keyword>
<dbReference type="Pfam" id="PF21762">
    <property type="entry name" value="DEDDh_C"/>
    <property type="match status" value="1"/>
</dbReference>
<reference evidence="2" key="1">
    <citation type="submission" date="2020-01" db="EMBL/GenBank/DDBJ databases">
        <authorList>
            <consortium name="DOE Joint Genome Institute"/>
            <person name="Haridas S."/>
            <person name="Albert R."/>
            <person name="Binder M."/>
            <person name="Bloem J."/>
            <person name="Labutti K."/>
            <person name="Salamov A."/>
            <person name="Andreopoulos B."/>
            <person name="Baker S.E."/>
            <person name="Barry K."/>
            <person name="Bills G."/>
            <person name="Bluhm B.H."/>
            <person name="Cannon C."/>
            <person name="Castanera R."/>
            <person name="Culley D.E."/>
            <person name="Daum C."/>
            <person name="Ezra D."/>
            <person name="Gonzalez J.B."/>
            <person name="Henrissat B."/>
            <person name="Kuo A."/>
            <person name="Liang C."/>
            <person name="Lipzen A."/>
            <person name="Lutzoni F."/>
            <person name="Magnuson J."/>
            <person name="Mondo S."/>
            <person name="Nolan M."/>
            <person name="Ohm R."/>
            <person name="Pangilinan J."/>
            <person name="Park H.-J."/>
            <person name="Ramirez L."/>
            <person name="Alfaro M."/>
            <person name="Sun H."/>
            <person name="Tritt A."/>
            <person name="Yoshinaga Y."/>
            <person name="Zwiers L.-H."/>
            <person name="Turgeon B.G."/>
            <person name="Goodwin S.B."/>
            <person name="Spatafora J.W."/>
            <person name="Crous P.W."/>
            <person name="Grigoriev I.V."/>
        </authorList>
    </citation>
    <scope>NUCLEOTIDE SEQUENCE</scope>
    <source>
        <strain evidence="2">IPT5</strain>
    </source>
</reference>
<dbReference type="EMBL" id="MU006311">
    <property type="protein sequence ID" value="KAF2849586.1"/>
    <property type="molecule type" value="Genomic_DNA"/>
</dbReference>
<dbReference type="PANTHER" id="PTHR28083:SF1">
    <property type="entry name" value="GOOD FOR FULL DBP5 ACTIVITY PROTEIN 2"/>
    <property type="match status" value="1"/>
</dbReference>
<gene>
    <name evidence="2" type="ORF">T440DRAFT_533789</name>
</gene>
<sequence>MATQSTKKMNNLRKLLSSKPDIDILRMFVNGSNNLFDGAVLVTVHRVWSIHPPYDLTELGITTYDGNQGGRDYLVSPGPHAESIFDRVWSLHFRIRRQTHLPTATGEASIFHFGTTVFVTKEEVLDLLQQIWHQPSAEADGMRPVIYMHFGSNDGIGKMRKAQFDFDPTRFPTTIAVLDAQNIPAQAKITRHNDAPLRYLLPQFKIKPYNEDNAGNAAMYTTVVAILSSLRQELYASPETPRAVAGQKGMSISKSATSVIQWLMERPTPPPPFGITVYCWRCGSTIHEFSECPNNDLSCGKCEKSPLDCRKANAGSHIDGLCTFR</sequence>
<proteinExistence type="predicted"/>
<accession>A0A6A7B238</accession>
<dbReference type="Proteomes" id="UP000799423">
    <property type="component" value="Unassembled WGS sequence"/>
</dbReference>
<organism evidence="2 3">
    <name type="scientific">Plenodomus tracheiphilus IPT5</name>
    <dbReference type="NCBI Taxonomy" id="1408161"/>
    <lineage>
        <taxon>Eukaryota</taxon>
        <taxon>Fungi</taxon>
        <taxon>Dikarya</taxon>
        <taxon>Ascomycota</taxon>
        <taxon>Pezizomycotina</taxon>
        <taxon>Dothideomycetes</taxon>
        <taxon>Pleosporomycetidae</taxon>
        <taxon>Pleosporales</taxon>
        <taxon>Pleosporineae</taxon>
        <taxon>Leptosphaeriaceae</taxon>
        <taxon>Plenodomus</taxon>
    </lineage>
</organism>